<feature type="region of interest" description="Disordered" evidence="1">
    <location>
        <begin position="62"/>
        <end position="101"/>
    </location>
</feature>
<protein>
    <recommendedName>
        <fullName evidence="4">Secreted protein</fullName>
    </recommendedName>
</protein>
<dbReference type="Proteomes" id="UP001223390">
    <property type="component" value="Unassembled WGS sequence"/>
</dbReference>
<sequence>MVTAQAACSTTRTRRPAGPLHVLWLAALLIAFLYTHAAGADSVSAHVTGGAVAVPHLTAAESEGAPGLAIERPDGAGDDSDHWHPAEACASGQPQQSRDLPVPHLAPLGELTGAVAGMTRQRWAQTLPAMLPPVRSSLSSVVQQV</sequence>
<evidence type="ECO:0000313" key="2">
    <source>
        <dbReference type="EMBL" id="MDK9494437.1"/>
    </source>
</evidence>
<evidence type="ECO:0008006" key="4">
    <source>
        <dbReference type="Google" id="ProtNLM"/>
    </source>
</evidence>
<keyword evidence="3" id="KW-1185">Reference proteome</keyword>
<feature type="compositionally biased region" description="Basic and acidic residues" evidence="1">
    <location>
        <begin position="71"/>
        <end position="85"/>
    </location>
</feature>
<reference evidence="2 3" key="1">
    <citation type="submission" date="2023-05" db="EMBL/GenBank/DDBJ databases">
        <title>Sequencing and Assembly of Streptomyces sp. NP73.</title>
        <authorList>
            <person name="Konwar A.N."/>
            <person name="Saikia K."/>
            <person name="Thakur D."/>
        </authorList>
    </citation>
    <scope>NUCLEOTIDE SEQUENCE [LARGE SCALE GENOMIC DNA]</scope>
    <source>
        <strain evidence="2 3">NP73</strain>
    </source>
</reference>
<gene>
    <name evidence="2" type="ORF">QEZ40_000310</name>
</gene>
<organism evidence="2 3">
    <name type="scientific">Streptomyces katrae</name>
    <dbReference type="NCBI Taxonomy" id="68223"/>
    <lineage>
        <taxon>Bacteria</taxon>
        <taxon>Bacillati</taxon>
        <taxon>Actinomycetota</taxon>
        <taxon>Actinomycetes</taxon>
        <taxon>Kitasatosporales</taxon>
        <taxon>Streptomycetaceae</taxon>
        <taxon>Streptomyces</taxon>
    </lineage>
</organism>
<name>A0ABT7GLH6_9ACTN</name>
<evidence type="ECO:0000313" key="3">
    <source>
        <dbReference type="Proteomes" id="UP001223390"/>
    </source>
</evidence>
<dbReference type="RefSeq" id="WP_285340315.1">
    <property type="nucleotide sequence ID" value="NZ_JASITI010000001.1"/>
</dbReference>
<evidence type="ECO:0000256" key="1">
    <source>
        <dbReference type="SAM" id="MobiDB-lite"/>
    </source>
</evidence>
<accession>A0ABT7GLH6</accession>
<dbReference type="EMBL" id="JASITI010000001">
    <property type="protein sequence ID" value="MDK9494437.1"/>
    <property type="molecule type" value="Genomic_DNA"/>
</dbReference>
<proteinExistence type="predicted"/>
<comment type="caution">
    <text evidence="2">The sequence shown here is derived from an EMBL/GenBank/DDBJ whole genome shotgun (WGS) entry which is preliminary data.</text>
</comment>